<dbReference type="AlphaFoldDB" id="A0A3M3QJH2"/>
<evidence type="ECO:0000313" key="1">
    <source>
        <dbReference type="EMBL" id="RMN84161.1"/>
    </source>
</evidence>
<reference evidence="3 4" key="1">
    <citation type="submission" date="2018-08" db="EMBL/GenBank/DDBJ databases">
        <title>Recombination of ecologically and evolutionarily significant loci maintains genetic cohesion in the Pseudomonas syringae species complex.</title>
        <authorList>
            <person name="Dillon M."/>
            <person name="Thakur S."/>
            <person name="Almeida R.N.D."/>
            <person name="Weir B.S."/>
            <person name="Guttman D.S."/>
        </authorList>
    </citation>
    <scope>NUCLEOTIDE SEQUENCE [LARGE SCALE GENOMIC DNA]</scope>
    <source>
        <strain evidence="1 3">ICMP 15201</strain>
        <strain evidence="2 4">ICMP 15203</strain>
    </source>
</reference>
<sequence>MQQQEHWRILGADFAIEDVHFTHFPAVKRDAKGIVFPLIKVLFPEDAALASDAPSAEAAPKADACKTLRRLTPATAYSALAGSKLFIAEPDWMN</sequence>
<evidence type="ECO:0000313" key="4">
    <source>
        <dbReference type="Proteomes" id="UP000270524"/>
    </source>
</evidence>
<dbReference type="GeneID" id="64465358"/>
<name>A0A3M3QJH2_PSECA</name>
<dbReference type="Proteomes" id="UP000269335">
    <property type="component" value="Unassembled WGS sequence"/>
</dbReference>
<dbReference type="Proteomes" id="UP000270524">
    <property type="component" value="Unassembled WGS sequence"/>
</dbReference>
<dbReference type="RefSeq" id="WP_007249135.1">
    <property type="nucleotide sequence ID" value="NZ_CP178532.1"/>
</dbReference>
<evidence type="ECO:0000313" key="3">
    <source>
        <dbReference type="Proteomes" id="UP000269335"/>
    </source>
</evidence>
<dbReference type="EMBL" id="RBPH01000049">
    <property type="protein sequence ID" value="RMN84161.1"/>
    <property type="molecule type" value="Genomic_DNA"/>
</dbReference>
<gene>
    <name evidence="2" type="ORF">ALQ51_102079</name>
    <name evidence="1" type="ORF">ALQ53_103365</name>
</gene>
<comment type="caution">
    <text evidence="2">The sequence shown here is derived from an EMBL/GenBank/DDBJ whole genome shotgun (WGS) entry which is preliminary data.</text>
</comment>
<accession>A0A3M3QJH2</accession>
<protein>
    <submittedName>
        <fullName evidence="2">Uncharacterized protein</fullName>
    </submittedName>
</protein>
<dbReference type="EMBL" id="RBPJ01000271">
    <property type="protein sequence ID" value="RMN89715.1"/>
    <property type="molecule type" value="Genomic_DNA"/>
</dbReference>
<evidence type="ECO:0000313" key="2">
    <source>
        <dbReference type="EMBL" id="RMN89715.1"/>
    </source>
</evidence>
<organism evidence="2 4">
    <name type="scientific">Pseudomonas cannabina</name>
    <dbReference type="NCBI Taxonomy" id="86840"/>
    <lineage>
        <taxon>Bacteria</taxon>
        <taxon>Pseudomonadati</taxon>
        <taxon>Pseudomonadota</taxon>
        <taxon>Gammaproteobacteria</taxon>
        <taxon>Pseudomonadales</taxon>
        <taxon>Pseudomonadaceae</taxon>
        <taxon>Pseudomonas</taxon>
    </lineage>
</organism>
<proteinExistence type="predicted"/>